<keyword evidence="4" id="KW-0378">Hydrolase</keyword>
<accession>V9LF66</accession>
<evidence type="ECO:0000313" key="12">
    <source>
        <dbReference type="EMBL" id="AFP11187.1"/>
    </source>
</evidence>
<keyword evidence="5" id="KW-0256">Endoplasmic reticulum</keyword>
<dbReference type="SUPFAM" id="SSF48340">
    <property type="entry name" value="Interferon-induced guanylate-binding protein 1 (GBP1), C-terminal domain"/>
    <property type="match status" value="1"/>
</dbReference>
<keyword evidence="6" id="KW-0460">Magnesium</keyword>
<evidence type="ECO:0000256" key="1">
    <source>
        <dbReference type="ARBA" id="ARBA00004477"/>
    </source>
</evidence>
<keyword evidence="7 11" id="KW-1133">Transmembrane helix</keyword>
<protein>
    <submittedName>
        <fullName evidence="12">Atlastin-2-like protein</fullName>
    </submittedName>
</protein>
<dbReference type="GO" id="GO:0005525">
    <property type="term" value="F:GTP binding"/>
    <property type="evidence" value="ECO:0007669"/>
    <property type="project" value="UniProtKB-KW"/>
</dbReference>
<evidence type="ECO:0000256" key="8">
    <source>
        <dbReference type="ARBA" id="ARBA00023134"/>
    </source>
</evidence>
<evidence type="ECO:0000256" key="6">
    <source>
        <dbReference type="ARBA" id="ARBA00022842"/>
    </source>
</evidence>
<keyword evidence="3" id="KW-0547">Nucleotide-binding</keyword>
<comment type="catalytic activity">
    <reaction evidence="10">
        <text>GTP + H2O = GDP + phosphate + H(+)</text>
        <dbReference type="Rhea" id="RHEA:19669"/>
        <dbReference type="ChEBI" id="CHEBI:15377"/>
        <dbReference type="ChEBI" id="CHEBI:15378"/>
        <dbReference type="ChEBI" id="CHEBI:37565"/>
        <dbReference type="ChEBI" id="CHEBI:43474"/>
        <dbReference type="ChEBI" id="CHEBI:58189"/>
    </reaction>
    <physiologicalReaction direction="left-to-right" evidence="10">
        <dbReference type="Rhea" id="RHEA:19670"/>
    </physiologicalReaction>
</comment>
<reference evidence="12" key="1">
    <citation type="journal article" date="2014" name="Nature">
        <title>Elephant shark genome provides unique insights into gnathostome evolution.</title>
        <authorList>
            <consortium name="International Elephant Shark Genome Sequencing Consortium"/>
            <person name="Venkatesh B."/>
            <person name="Lee A.P."/>
            <person name="Ravi V."/>
            <person name="Maurya A.K."/>
            <person name="Lian M.M."/>
            <person name="Swann J.B."/>
            <person name="Ohta Y."/>
            <person name="Flajnik M.F."/>
            <person name="Sutoh Y."/>
            <person name="Kasahara M."/>
            <person name="Hoon S."/>
            <person name="Gangu V."/>
            <person name="Roy S.W."/>
            <person name="Irimia M."/>
            <person name="Korzh V."/>
            <person name="Kondrychyn I."/>
            <person name="Lim Z.W."/>
            <person name="Tay B.H."/>
            <person name="Tohari S."/>
            <person name="Kong K.W."/>
            <person name="Ho S."/>
            <person name="Lorente-Galdos B."/>
            <person name="Quilez J."/>
            <person name="Marques-Bonet T."/>
            <person name="Raney B.J."/>
            <person name="Ingham P.W."/>
            <person name="Tay A."/>
            <person name="Hillier L.W."/>
            <person name="Minx P."/>
            <person name="Boehm T."/>
            <person name="Wilson R.K."/>
            <person name="Brenner S."/>
            <person name="Warren W.C."/>
        </authorList>
    </citation>
    <scope>NUCLEOTIDE SEQUENCE</scope>
    <source>
        <tissue evidence="12">Kidney</tissue>
    </source>
</reference>
<evidence type="ECO:0000256" key="10">
    <source>
        <dbReference type="ARBA" id="ARBA00049117"/>
    </source>
</evidence>
<dbReference type="InterPro" id="IPR027417">
    <property type="entry name" value="P-loop_NTPase"/>
</dbReference>
<comment type="subcellular location">
    <subcellularLocation>
        <location evidence="1">Endoplasmic reticulum membrane</location>
        <topology evidence="1">Multi-pass membrane protein</topology>
    </subcellularLocation>
</comment>
<keyword evidence="8" id="KW-0342">GTP-binding</keyword>
<evidence type="ECO:0000256" key="11">
    <source>
        <dbReference type="SAM" id="Phobius"/>
    </source>
</evidence>
<sequence length="222" mass="24351">LSLSLSHKDIDPDFKTHLHQLVLLVLASQNLVEKEINGTKVSCSGLLTYFKAYAKIFQGEDLPHPKSILSATAEANNLTAVSRAKAIYLEIMTQLCGPDKPYVSPGLMEESHQRARAAGLAEFGRSRKMGGEEVSARYRVQLEVDLEAEFQAWSRQNKRKNKLNAVRTPLALLGLVAAMHLLSGLCHLLSLGFVSSLCDLVSGITIVCLMVWGYGQYTGSHP</sequence>
<feature type="transmembrane region" description="Helical" evidence="11">
    <location>
        <begin position="188"/>
        <end position="212"/>
    </location>
</feature>
<dbReference type="InterPro" id="IPR036543">
    <property type="entry name" value="Guanylate-bd_C_sf"/>
</dbReference>
<dbReference type="AlphaFoldDB" id="V9LF66"/>
<evidence type="ECO:0000256" key="5">
    <source>
        <dbReference type="ARBA" id="ARBA00022824"/>
    </source>
</evidence>
<dbReference type="FunFam" id="1.20.58.420:FF:000001">
    <property type="entry name" value="Atlastin-1 isoform 1"/>
    <property type="match status" value="1"/>
</dbReference>
<dbReference type="Gene3D" id="1.20.58.420">
    <property type="entry name" value="AHSP"/>
    <property type="match status" value="1"/>
</dbReference>
<dbReference type="EMBL" id="JW878670">
    <property type="protein sequence ID" value="AFP11187.1"/>
    <property type="molecule type" value="mRNA"/>
</dbReference>
<evidence type="ECO:0000256" key="9">
    <source>
        <dbReference type="ARBA" id="ARBA00023136"/>
    </source>
</evidence>
<proteinExistence type="evidence at transcript level"/>
<evidence type="ECO:0000256" key="2">
    <source>
        <dbReference type="ARBA" id="ARBA00022692"/>
    </source>
</evidence>
<keyword evidence="9 11" id="KW-0472">Membrane</keyword>
<dbReference type="PANTHER" id="PTHR10751">
    <property type="entry name" value="GUANYLATE BINDING PROTEIN"/>
    <property type="match status" value="1"/>
</dbReference>
<feature type="transmembrane region" description="Helical" evidence="11">
    <location>
        <begin position="165"/>
        <end position="182"/>
    </location>
</feature>
<evidence type="ECO:0000256" key="3">
    <source>
        <dbReference type="ARBA" id="ARBA00022741"/>
    </source>
</evidence>
<feature type="non-terminal residue" evidence="12">
    <location>
        <position position="222"/>
    </location>
</feature>
<dbReference type="Gene3D" id="3.40.50.300">
    <property type="entry name" value="P-loop containing nucleotide triphosphate hydrolases"/>
    <property type="match status" value="1"/>
</dbReference>
<name>V9LF66_CALMI</name>
<keyword evidence="2 11" id="KW-0812">Transmembrane</keyword>
<dbReference type="GO" id="GO:0005789">
    <property type="term" value="C:endoplasmic reticulum membrane"/>
    <property type="evidence" value="ECO:0007669"/>
    <property type="project" value="UniProtKB-SubCell"/>
</dbReference>
<evidence type="ECO:0000256" key="7">
    <source>
        <dbReference type="ARBA" id="ARBA00022989"/>
    </source>
</evidence>
<feature type="non-terminal residue" evidence="12">
    <location>
        <position position="1"/>
    </location>
</feature>
<organism evidence="12">
    <name type="scientific">Callorhinchus milii</name>
    <name type="common">Ghost shark</name>
    <dbReference type="NCBI Taxonomy" id="7868"/>
    <lineage>
        <taxon>Eukaryota</taxon>
        <taxon>Metazoa</taxon>
        <taxon>Chordata</taxon>
        <taxon>Craniata</taxon>
        <taxon>Vertebrata</taxon>
        <taxon>Chondrichthyes</taxon>
        <taxon>Holocephali</taxon>
        <taxon>Chimaeriformes</taxon>
        <taxon>Callorhinchidae</taxon>
        <taxon>Callorhinchus</taxon>
    </lineage>
</organism>
<evidence type="ECO:0000256" key="4">
    <source>
        <dbReference type="ARBA" id="ARBA00022801"/>
    </source>
</evidence>
<dbReference type="GO" id="GO:0003924">
    <property type="term" value="F:GTPase activity"/>
    <property type="evidence" value="ECO:0007669"/>
    <property type="project" value="InterPro"/>
</dbReference>